<name>A0ABP8MS24_9BACT</name>
<feature type="transmembrane region" description="Helical" evidence="1">
    <location>
        <begin position="12"/>
        <end position="30"/>
    </location>
</feature>
<reference evidence="3" key="1">
    <citation type="journal article" date="2019" name="Int. J. Syst. Evol. Microbiol.">
        <title>The Global Catalogue of Microorganisms (GCM) 10K type strain sequencing project: providing services to taxonomists for standard genome sequencing and annotation.</title>
        <authorList>
            <consortium name="The Broad Institute Genomics Platform"/>
            <consortium name="The Broad Institute Genome Sequencing Center for Infectious Disease"/>
            <person name="Wu L."/>
            <person name="Ma J."/>
        </authorList>
    </citation>
    <scope>NUCLEOTIDE SEQUENCE [LARGE SCALE GENOMIC DNA]</scope>
    <source>
        <strain evidence="3">JCM 31921</strain>
    </source>
</reference>
<evidence type="ECO:0000313" key="2">
    <source>
        <dbReference type="EMBL" id="GAA4455125.1"/>
    </source>
</evidence>
<dbReference type="RefSeq" id="WP_344825743.1">
    <property type="nucleotide sequence ID" value="NZ_BAABEZ010000022.1"/>
</dbReference>
<keyword evidence="1" id="KW-0812">Transmembrane</keyword>
<comment type="caution">
    <text evidence="2">The sequence shown here is derived from an EMBL/GenBank/DDBJ whole genome shotgun (WGS) entry which is preliminary data.</text>
</comment>
<evidence type="ECO:0000313" key="3">
    <source>
        <dbReference type="Proteomes" id="UP001501410"/>
    </source>
</evidence>
<keyword evidence="1" id="KW-0472">Membrane</keyword>
<organism evidence="2 3">
    <name type="scientific">Rurimicrobium arvi</name>
    <dbReference type="NCBI Taxonomy" id="2049916"/>
    <lineage>
        <taxon>Bacteria</taxon>
        <taxon>Pseudomonadati</taxon>
        <taxon>Bacteroidota</taxon>
        <taxon>Chitinophagia</taxon>
        <taxon>Chitinophagales</taxon>
        <taxon>Chitinophagaceae</taxon>
        <taxon>Rurimicrobium</taxon>
    </lineage>
</organism>
<dbReference type="EMBL" id="BAABEZ010000022">
    <property type="protein sequence ID" value="GAA4455125.1"/>
    <property type="molecule type" value="Genomic_DNA"/>
</dbReference>
<dbReference type="Proteomes" id="UP001501410">
    <property type="component" value="Unassembled WGS sequence"/>
</dbReference>
<keyword evidence="1" id="KW-1133">Transmembrane helix</keyword>
<proteinExistence type="predicted"/>
<protein>
    <recommendedName>
        <fullName evidence="4">Bacterial Pleckstrin homology domain-containing protein</fullName>
    </recommendedName>
</protein>
<evidence type="ECO:0008006" key="4">
    <source>
        <dbReference type="Google" id="ProtNLM"/>
    </source>
</evidence>
<accession>A0ABP8MS24</accession>
<sequence>MEIGPNKYQLYGKVILLSIATPVFALLAWYRPSVDFSGAEHFGKFILGSVVTLLILLLIMMALQLFLLPFRVVIDEQRQNITLYFLTGKKISLSVPGLSSFSRISIATRSESYNGVLITANDGKAYVLGNFHLSDISPLDTLLQEHNIPCTGKQQFSIIRYFLKKYDNR</sequence>
<keyword evidence="3" id="KW-1185">Reference proteome</keyword>
<gene>
    <name evidence="2" type="ORF">GCM10023092_18260</name>
</gene>
<evidence type="ECO:0000256" key="1">
    <source>
        <dbReference type="SAM" id="Phobius"/>
    </source>
</evidence>
<feature type="transmembrane region" description="Helical" evidence="1">
    <location>
        <begin position="42"/>
        <end position="68"/>
    </location>
</feature>